<accession>A0A316D4F2</accession>
<evidence type="ECO:0000313" key="3">
    <source>
        <dbReference type="EMBL" id="PWK07450.1"/>
    </source>
</evidence>
<feature type="domain" description="Peptidase C39-like" evidence="2">
    <location>
        <begin position="46"/>
        <end position="184"/>
    </location>
</feature>
<reference evidence="3 4" key="1">
    <citation type="submission" date="2018-05" db="EMBL/GenBank/DDBJ databases">
        <title>Genomic Encyclopedia of Type Strains, Phase IV (KMG-IV): sequencing the most valuable type-strain genomes for metagenomic binning, comparative biology and taxonomic classification.</title>
        <authorList>
            <person name="Goeker M."/>
        </authorList>
    </citation>
    <scope>NUCLEOTIDE SEQUENCE [LARGE SCALE GENOMIC DNA]</scope>
    <source>
        <strain evidence="3 4">DSM 18773</strain>
    </source>
</reference>
<protein>
    <submittedName>
        <fullName evidence="3">Peptidase C39-like protein</fullName>
    </submittedName>
</protein>
<dbReference type="Pfam" id="PF13529">
    <property type="entry name" value="Peptidase_C39_2"/>
    <property type="match status" value="1"/>
</dbReference>
<dbReference type="SUPFAM" id="SSF54001">
    <property type="entry name" value="Cysteine proteinases"/>
    <property type="match status" value="1"/>
</dbReference>
<dbReference type="OrthoDB" id="2613502at2"/>
<evidence type="ECO:0000256" key="1">
    <source>
        <dbReference type="SAM" id="SignalP"/>
    </source>
</evidence>
<evidence type="ECO:0000259" key="2">
    <source>
        <dbReference type="Pfam" id="PF13529"/>
    </source>
</evidence>
<dbReference type="AlphaFoldDB" id="A0A316D4F2"/>
<feature type="chain" id="PRO_5016426909" evidence="1">
    <location>
        <begin position="23"/>
        <end position="209"/>
    </location>
</feature>
<gene>
    <name evidence="3" type="ORF">C7459_11749</name>
</gene>
<sequence>MKKKFLVALTAALALTTQVAMASPNLGVTTPEGTQQNGITIQSVSLAVPLYSQSGQTWSSQVMSSCGSTISAAGCTLTSTAMVFKYYGVAIDPGQLNVKMGASACPLVYGDAVTKAGAGIVRTVATSSPTAWSTVYSAAKAALDSGKPYIVGMNKPAGGTHFVVISGYATTGASAADFTIKDPAGGVTRTLSYYTGLSYTPYRGVVYSK</sequence>
<keyword evidence="4" id="KW-1185">Reference proteome</keyword>
<feature type="signal peptide" evidence="1">
    <location>
        <begin position="1"/>
        <end position="22"/>
    </location>
</feature>
<comment type="caution">
    <text evidence="3">The sequence shown here is derived from an EMBL/GenBank/DDBJ whole genome shotgun (WGS) entry which is preliminary data.</text>
</comment>
<name>A0A316D4F2_9BACL</name>
<dbReference type="Gene3D" id="3.90.70.10">
    <property type="entry name" value="Cysteine proteinases"/>
    <property type="match status" value="1"/>
</dbReference>
<dbReference type="InterPro" id="IPR039564">
    <property type="entry name" value="Peptidase_C39-like"/>
</dbReference>
<organism evidence="3 4">
    <name type="scientific">Tumebacillus permanentifrigoris</name>
    <dbReference type="NCBI Taxonomy" id="378543"/>
    <lineage>
        <taxon>Bacteria</taxon>
        <taxon>Bacillati</taxon>
        <taxon>Bacillota</taxon>
        <taxon>Bacilli</taxon>
        <taxon>Bacillales</taxon>
        <taxon>Alicyclobacillaceae</taxon>
        <taxon>Tumebacillus</taxon>
    </lineage>
</organism>
<dbReference type="InterPro" id="IPR038765">
    <property type="entry name" value="Papain-like_cys_pep_sf"/>
</dbReference>
<proteinExistence type="predicted"/>
<evidence type="ECO:0000313" key="4">
    <source>
        <dbReference type="Proteomes" id="UP000245634"/>
    </source>
</evidence>
<keyword evidence="1" id="KW-0732">Signal</keyword>
<dbReference type="EMBL" id="QGGL01000017">
    <property type="protein sequence ID" value="PWK07450.1"/>
    <property type="molecule type" value="Genomic_DNA"/>
</dbReference>
<dbReference type="RefSeq" id="WP_109690614.1">
    <property type="nucleotide sequence ID" value="NZ_QGGL01000017.1"/>
</dbReference>
<dbReference type="Proteomes" id="UP000245634">
    <property type="component" value="Unassembled WGS sequence"/>
</dbReference>